<gene>
    <name evidence="5" type="ORF">R3P94_13780</name>
    <name evidence="6" type="ORF">R3Q15_20185</name>
</gene>
<dbReference type="Pfam" id="PF00668">
    <property type="entry name" value="Condensation"/>
    <property type="match status" value="1"/>
</dbReference>
<dbReference type="Pfam" id="PF00550">
    <property type="entry name" value="PP-binding"/>
    <property type="match status" value="1"/>
</dbReference>
<dbReference type="SMART" id="SM00823">
    <property type="entry name" value="PKS_PP"/>
    <property type="match status" value="1"/>
</dbReference>
<dbReference type="InterPro" id="IPR006162">
    <property type="entry name" value="Ppantetheine_attach_site"/>
</dbReference>
<dbReference type="Pfam" id="PF00501">
    <property type="entry name" value="AMP-binding"/>
    <property type="match status" value="1"/>
</dbReference>
<dbReference type="PROSITE" id="PS50075">
    <property type="entry name" value="CARRIER"/>
    <property type="match status" value="1"/>
</dbReference>
<dbReference type="RefSeq" id="WP_024498740.1">
    <property type="nucleotide sequence ID" value="NZ_CP091855.1"/>
</dbReference>
<evidence type="ECO:0000313" key="6">
    <source>
        <dbReference type="EMBL" id="MDV6314172.1"/>
    </source>
</evidence>
<dbReference type="GO" id="GO:0009239">
    <property type="term" value="P:enterobactin biosynthetic process"/>
    <property type="evidence" value="ECO:0007669"/>
    <property type="project" value="TreeGrafter"/>
</dbReference>
<dbReference type="Gene3D" id="3.40.50.12780">
    <property type="entry name" value="N-terminal domain of ligase-like"/>
    <property type="match status" value="1"/>
</dbReference>
<dbReference type="InterPro" id="IPR020806">
    <property type="entry name" value="PKS_PP-bd"/>
</dbReference>
<dbReference type="Gene3D" id="3.30.559.30">
    <property type="entry name" value="Nonribosomal peptide synthetase, condensation domain"/>
    <property type="match status" value="1"/>
</dbReference>
<dbReference type="SUPFAM" id="SSF47336">
    <property type="entry name" value="ACP-like"/>
    <property type="match status" value="1"/>
</dbReference>
<reference evidence="6 7" key="1">
    <citation type="submission" date="2023-10" db="EMBL/GenBank/DDBJ databases">
        <title>Development of a sustainable strategy for remediation of hydrocarbon-contaminated territories based on the waste exchange concept.</title>
        <authorList>
            <person name="Krivoruchko A."/>
        </authorList>
    </citation>
    <scope>NUCLEOTIDE SEQUENCE</scope>
    <source>
        <strain evidence="5 7">IEGM 1266</strain>
        <strain evidence="6">IEGM 1279</strain>
    </source>
</reference>
<dbReference type="InterPro" id="IPR001242">
    <property type="entry name" value="Condensation_dom"/>
</dbReference>
<keyword evidence="3" id="KW-0597">Phosphoprotein</keyword>
<dbReference type="SUPFAM" id="SSF52777">
    <property type="entry name" value="CoA-dependent acyltransferases"/>
    <property type="match status" value="2"/>
</dbReference>
<dbReference type="EMBL" id="JAWLKH010000028">
    <property type="protein sequence ID" value="MDV6314172.1"/>
    <property type="molecule type" value="Genomic_DNA"/>
</dbReference>
<dbReference type="InterPro" id="IPR036736">
    <property type="entry name" value="ACP-like_sf"/>
</dbReference>
<dbReference type="Gene3D" id="3.30.559.10">
    <property type="entry name" value="Chloramphenicol acetyltransferase-like domain"/>
    <property type="match status" value="1"/>
</dbReference>
<feature type="domain" description="Carrier" evidence="4">
    <location>
        <begin position="965"/>
        <end position="1042"/>
    </location>
</feature>
<evidence type="ECO:0000313" key="5">
    <source>
        <dbReference type="EMBL" id="MDV6308374.1"/>
    </source>
</evidence>
<keyword evidence="2" id="KW-0596">Phosphopantetheine</keyword>
<dbReference type="GeneID" id="77172417"/>
<dbReference type="EMBL" id="JAWLKI010000014">
    <property type="protein sequence ID" value="MDV6308374.1"/>
    <property type="molecule type" value="Genomic_DNA"/>
</dbReference>
<organism evidence="6 8">
    <name type="scientific">Gordonia amicalis</name>
    <dbReference type="NCBI Taxonomy" id="89053"/>
    <lineage>
        <taxon>Bacteria</taxon>
        <taxon>Bacillati</taxon>
        <taxon>Actinomycetota</taxon>
        <taxon>Actinomycetes</taxon>
        <taxon>Mycobacteriales</taxon>
        <taxon>Gordoniaceae</taxon>
        <taxon>Gordonia</taxon>
    </lineage>
</organism>
<evidence type="ECO:0000256" key="1">
    <source>
        <dbReference type="ARBA" id="ARBA00001957"/>
    </source>
</evidence>
<dbReference type="PROSITE" id="PS00012">
    <property type="entry name" value="PHOSPHOPANTETHEINE"/>
    <property type="match status" value="1"/>
</dbReference>
<dbReference type="PANTHER" id="PTHR45527:SF1">
    <property type="entry name" value="FATTY ACID SYNTHASE"/>
    <property type="match status" value="1"/>
</dbReference>
<dbReference type="GO" id="GO:0031177">
    <property type="term" value="F:phosphopantetheine binding"/>
    <property type="evidence" value="ECO:0007669"/>
    <property type="project" value="InterPro"/>
</dbReference>
<dbReference type="Proteomes" id="UP001185779">
    <property type="component" value="Unassembled WGS sequence"/>
</dbReference>
<comment type="caution">
    <text evidence="6">The sequence shown here is derived from an EMBL/GenBank/DDBJ whole genome shotgun (WGS) entry which is preliminary data.</text>
</comment>
<dbReference type="Proteomes" id="UP001185922">
    <property type="component" value="Unassembled WGS sequence"/>
</dbReference>
<keyword evidence="7" id="KW-1185">Reference proteome</keyword>
<evidence type="ECO:0000313" key="8">
    <source>
        <dbReference type="Proteomes" id="UP001185922"/>
    </source>
</evidence>
<dbReference type="InterPro" id="IPR001031">
    <property type="entry name" value="Thioesterase"/>
</dbReference>
<dbReference type="InterPro" id="IPR029058">
    <property type="entry name" value="AB_hydrolase_fold"/>
</dbReference>
<dbReference type="InterPro" id="IPR010071">
    <property type="entry name" value="AA_adenyl_dom"/>
</dbReference>
<dbReference type="PANTHER" id="PTHR45527">
    <property type="entry name" value="NONRIBOSOMAL PEPTIDE SYNTHETASE"/>
    <property type="match status" value="1"/>
</dbReference>
<dbReference type="Pfam" id="PF00975">
    <property type="entry name" value="Thioesterase"/>
    <property type="match status" value="1"/>
</dbReference>
<dbReference type="GO" id="GO:0008610">
    <property type="term" value="P:lipid biosynthetic process"/>
    <property type="evidence" value="ECO:0007669"/>
    <property type="project" value="UniProtKB-ARBA"/>
</dbReference>
<dbReference type="Gene3D" id="3.40.50.1820">
    <property type="entry name" value="alpha/beta hydrolase"/>
    <property type="match status" value="1"/>
</dbReference>
<evidence type="ECO:0000256" key="3">
    <source>
        <dbReference type="ARBA" id="ARBA00022553"/>
    </source>
</evidence>
<dbReference type="InterPro" id="IPR023213">
    <property type="entry name" value="CAT-like_dom_sf"/>
</dbReference>
<name>A0AAE4R9C5_9ACTN</name>
<evidence type="ECO:0000313" key="7">
    <source>
        <dbReference type="Proteomes" id="UP001185779"/>
    </source>
</evidence>
<dbReference type="GO" id="GO:0043041">
    <property type="term" value="P:amino acid activation for nonribosomal peptide biosynthetic process"/>
    <property type="evidence" value="ECO:0007669"/>
    <property type="project" value="TreeGrafter"/>
</dbReference>
<dbReference type="InterPro" id="IPR045851">
    <property type="entry name" value="AMP-bd_C_sf"/>
</dbReference>
<accession>A0AAE4R9C5</accession>
<dbReference type="GO" id="GO:0005829">
    <property type="term" value="C:cytosol"/>
    <property type="evidence" value="ECO:0007669"/>
    <property type="project" value="TreeGrafter"/>
</dbReference>
<dbReference type="InterPro" id="IPR009081">
    <property type="entry name" value="PP-bd_ACP"/>
</dbReference>
<dbReference type="GO" id="GO:0009366">
    <property type="term" value="C:enterobactin synthetase complex"/>
    <property type="evidence" value="ECO:0007669"/>
    <property type="project" value="TreeGrafter"/>
</dbReference>
<evidence type="ECO:0000259" key="4">
    <source>
        <dbReference type="PROSITE" id="PS50075"/>
    </source>
</evidence>
<dbReference type="InterPro" id="IPR000873">
    <property type="entry name" value="AMP-dep_synth/lig_dom"/>
</dbReference>
<sequence>MLDLSGDVRQNGSAIPAASTFELSVAQSELWMAQQLHPRTPFSISQYADLHGPVDLELLQDCWRRAGRELQSPHVRFTVVGGRPRQYVDHDLPAGFDCIDVSDQPDPDHATRVWMSNDLEAAIDLSGPDVTRTVIFTLGPDRYRWYARSHHIAMDGFGAAQLSQRTAELYSAATEGTAAPPCRAMLLTEIVATEQRYRCSPRFDADRAYWAGQLAGLDHITKLTDRYAAPSTRPHSAQATVDAAATARLDAVAGRYGTGMAEVLVAAAVGFLAHMTGDRDVTVSLPVAARTTGALRRSAGMVSNVVPIRVRGVAESTVAELVQQVRLTIIGALRHQLYRHEDLLRDHGVGLAGRSGYGPLINVLTLPESIGFGGARGRAHLLSAGPVEDLSVSCYRVGTGPLSIDFHANPALYTADELDRYHQQFMDWLSRFLRASAGEKVFALRAGTRSVAAPQSRRRSRLLPELLAAGIGAGERIALSGPDRSVSYRELDEVTAQWARELTARGAGPEVVVAVALSRSVESVMALWAVARAGAVFFPVNPTDPPARVTKLIADSGAMSGITLTRWCTLLDATAVDWLLLDSDEFTCAAATQPVVAVTDADRTRPLRAAHPAYLIYTSGSTGEPKGVLSTHEGLPALSDELLARGRIRPESVVLLAHSPFCDASMLEYLSAFVSGAKLVVPAPDIVAGEQLSQVIEQEAITHLNVTPTILATLDPHRLTSLQCVTVGGDKCPPALAGRWATRVPMFNSYGPTEATVIVTHTGALDPNATMTIGGALPGVQTLVLDARLGLAPPGARGELYVAGDALARGYLGRPATTVHCYVANPYGPEGTRMYRTGDVVREQPDGTLEYLGRSDLQISLRGQRIEPSEVERALTADEAVDQAVVRMWTSDTLGDRLIGYVVAADGDGFDRAAVLARLRTVLPPAMVPAALVPLTAIPINPGSGKADRSALPDPQVLARPAFRPPQTQIEHIVAAAIAEVTGHSLVGLDDNFFELGGNSLLGVDLCQRLSEQSGTAVAMSSLFTPTVGTLAAAIESSATVGTNSDPTAGVSALETILPLRGTGSGTPLICLHSAVPLSWCYTGLLQYVSDRPIYGLQSPAIAAGGQRWRTVEELAQVYLDELTRVQPQGPYHLLGWSLGGQLAHALAIGLRARGHDVDLLIMLDSVVFADGTPRPPSPTLRDLITHLQGNETDTPDSRPLAIDDAVDLLAHTTGPGRGLTRQQLERLHQGYVDCVGMSARYRPKSYDGDLLYFSAREGITGGLTCDMWRPYVSGTIIEHSVDVTHAQMANPEALAVIGPILEAELTRRNRIGGRP</sequence>
<dbReference type="Gene3D" id="3.30.300.30">
    <property type="match status" value="1"/>
</dbReference>
<evidence type="ECO:0000256" key="2">
    <source>
        <dbReference type="ARBA" id="ARBA00022450"/>
    </source>
</evidence>
<protein>
    <submittedName>
        <fullName evidence="6">Non-ribosomal peptide synthetase</fullName>
    </submittedName>
</protein>
<proteinExistence type="predicted"/>
<dbReference type="NCBIfam" id="TIGR01733">
    <property type="entry name" value="AA-adenyl-dom"/>
    <property type="match status" value="1"/>
</dbReference>
<dbReference type="PROSITE" id="PS00455">
    <property type="entry name" value="AMP_BINDING"/>
    <property type="match status" value="1"/>
</dbReference>
<dbReference type="InterPro" id="IPR042099">
    <property type="entry name" value="ANL_N_sf"/>
</dbReference>
<dbReference type="SUPFAM" id="SSF53474">
    <property type="entry name" value="alpha/beta-Hydrolases"/>
    <property type="match status" value="1"/>
</dbReference>
<dbReference type="SUPFAM" id="SSF56801">
    <property type="entry name" value="Acetyl-CoA synthetase-like"/>
    <property type="match status" value="1"/>
</dbReference>
<dbReference type="InterPro" id="IPR020845">
    <property type="entry name" value="AMP-binding_CS"/>
</dbReference>
<comment type="cofactor">
    <cofactor evidence="1">
        <name>pantetheine 4'-phosphate</name>
        <dbReference type="ChEBI" id="CHEBI:47942"/>
    </cofactor>
</comment>
<dbReference type="GO" id="GO:0047527">
    <property type="term" value="F:2,3-dihydroxybenzoate-serine ligase activity"/>
    <property type="evidence" value="ECO:0007669"/>
    <property type="project" value="TreeGrafter"/>
</dbReference>